<dbReference type="SUPFAM" id="SSF56672">
    <property type="entry name" value="DNA/RNA polymerases"/>
    <property type="match status" value="1"/>
</dbReference>
<dbReference type="OrthoDB" id="425681at2759"/>
<dbReference type="GO" id="GO:0004519">
    <property type="term" value="F:endonuclease activity"/>
    <property type="evidence" value="ECO:0007669"/>
    <property type="project" value="UniProtKB-KW"/>
</dbReference>
<keyword evidence="3" id="KW-0548">Nucleotidyltransferase</keyword>
<dbReference type="Pfam" id="PF00078">
    <property type="entry name" value="RVT_1"/>
    <property type="match status" value="1"/>
</dbReference>
<feature type="region of interest" description="Disordered" evidence="1">
    <location>
        <begin position="1"/>
        <end position="36"/>
    </location>
</feature>
<dbReference type="STRING" id="1965070.A0A3S3P648"/>
<dbReference type="InterPro" id="IPR036691">
    <property type="entry name" value="Endo/exonu/phosph_ase_sf"/>
</dbReference>
<dbReference type="PANTHER" id="PTHR47027">
    <property type="entry name" value="REVERSE TRANSCRIPTASE DOMAIN-CONTAINING PROTEIN"/>
    <property type="match status" value="1"/>
</dbReference>
<keyword evidence="4" id="KW-1185">Reference proteome</keyword>
<dbReference type="EMBL" id="NCKU01004395">
    <property type="protein sequence ID" value="RWS06003.1"/>
    <property type="molecule type" value="Genomic_DNA"/>
</dbReference>
<dbReference type="CDD" id="cd09076">
    <property type="entry name" value="L1-EN"/>
    <property type="match status" value="1"/>
</dbReference>
<sequence length="1005" mass="115548">MVPYGRTPRPESTEPATGDGRGPAVSNRGIDDASGANLTGTPVADVAIDESKGLRYLRTHRIATWNVRGMSQGKLDIIKREMDRLKIGLLGISELHWTDNGYFQSDDFTVYYSGHDNIKRNGVAFIACKRVTRAIESYSTISDRIISIRIRAKPLFITILQIYAPTSDASEDEIERFYSSLEEALQQVPKKDIIYIMGDFNAKVGCQEEERIAGKFGLGDRNDAGDRLVQFCQENRFKIANTWFTQHKRRLYTWTSPNGLYRNQIDYVLCSQRWCSSVLAVKTYPGADCGSDHELLVAKIKVKLCNIKKTAPPKKFDVSKIPPSYAVDVKNRFELLDTSEKQPDELWQHFQSIILETATKNIPHRKREKKCKWLTDGTINLADQRRTAKAAGKREETVRLNAEFQRAARQDKDAYWNRQCEILEEEFMKGHTRSAFTQVKKIRTSFAARKGTIKDKEGRELRDQHSIKSRWREYTEELYAGNNNVLQEAQGEAVELEPSILSEEVVSALKQLPNNKAPGIDGIPAEMLRSIPTAALTTLCQKIWETSAWPREWKRSVFIPLPKAGDAKDCSNYRTIALIPHASKVLLKIIQQRLSPIIERELPDVQAGFRRGRGTRNHIANLRWIMEKSREYQKDIYMCFIDYKKAFDCVEHGKLWAALQKLGVPDHLTHLIRSLYKDQEATVRTAYGDTDWLEIGKGVRQGCILSPFLFNLYAEIIMRKIDLEDSEIGVKIGGRNINNLRYADDTTLLSETEDGLRHLIKRTKDESAKFGLLLNIKKTKIMTTAGNGNIKIKIDNEEIECVQDFIFLGSRIVRNGDCSTEVKRRLTMGRSAMLSMNKVWKSKYVSLTTKCRLVYAIVFPITMYGCESWILKKADRRKVDSFELWCWRRLLRIPWTARVTNREVLERINPDMSLEGKITRLRLTYIGHVMRSSTLEKDLMLGMVSGKRRPGRQRMRWLDTIKADTGLNLQQLTVLVQDRIAWRELAHRIAKSRIRLNGKHHHHHH</sequence>
<keyword evidence="3" id="KW-0378">Hydrolase</keyword>
<evidence type="ECO:0000313" key="4">
    <source>
        <dbReference type="Proteomes" id="UP000285301"/>
    </source>
</evidence>
<comment type="caution">
    <text evidence="3">The sequence shown here is derived from an EMBL/GenBank/DDBJ whole genome shotgun (WGS) entry which is preliminary data.</text>
</comment>
<dbReference type="AlphaFoldDB" id="A0A3S3P648"/>
<dbReference type="Pfam" id="PF03372">
    <property type="entry name" value="Exo_endo_phos"/>
    <property type="match status" value="1"/>
</dbReference>
<dbReference type="InterPro" id="IPR043502">
    <property type="entry name" value="DNA/RNA_pol_sf"/>
</dbReference>
<accession>A0A3S3P648</accession>
<keyword evidence="3" id="KW-0540">Nuclease</keyword>
<dbReference type="PANTHER" id="PTHR47027:SF8">
    <property type="entry name" value="RIBONUCLEASE H"/>
    <property type="match status" value="1"/>
</dbReference>
<keyword evidence="3" id="KW-0808">Transferase</keyword>
<dbReference type="CDD" id="cd01650">
    <property type="entry name" value="RT_nLTR_like"/>
    <property type="match status" value="1"/>
</dbReference>
<dbReference type="GO" id="GO:0003964">
    <property type="term" value="F:RNA-directed DNA polymerase activity"/>
    <property type="evidence" value="ECO:0007669"/>
    <property type="project" value="UniProtKB-KW"/>
</dbReference>
<dbReference type="Gene3D" id="3.60.10.10">
    <property type="entry name" value="Endonuclease/exonuclease/phosphatase"/>
    <property type="match status" value="1"/>
</dbReference>
<keyword evidence="3" id="KW-0255">Endonuclease</keyword>
<name>A0A3S3P648_9ACAR</name>
<reference evidence="3 4" key="1">
    <citation type="journal article" date="2018" name="Gigascience">
        <title>Genomes of trombidid mites reveal novel predicted allergens and laterally-transferred genes associated with secondary metabolism.</title>
        <authorList>
            <person name="Dong X."/>
            <person name="Chaisiri K."/>
            <person name="Xia D."/>
            <person name="Armstrong S.D."/>
            <person name="Fang Y."/>
            <person name="Donnelly M.J."/>
            <person name="Kadowaki T."/>
            <person name="McGarry J.W."/>
            <person name="Darby A.C."/>
            <person name="Makepeace B.L."/>
        </authorList>
    </citation>
    <scope>NUCLEOTIDE SEQUENCE [LARGE SCALE GENOMIC DNA]</scope>
    <source>
        <strain evidence="3">UoL-WK</strain>
    </source>
</reference>
<dbReference type="PROSITE" id="PS50878">
    <property type="entry name" value="RT_POL"/>
    <property type="match status" value="1"/>
</dbReference>
<evidence type="ECO:0000259" key="2">
    <source>
        <dbReference type="PROSITE" id="PS50878"/>
    </source>
</evidence>
<protein>
    <submittedName>
        <fullName evidence="3">Endonuclease-reverse transcriptase-like protein</fullName>
    </submittedName>
</protein>
<evidence type="ECO:0000313" key="3">
    <source>
        <dbReference type="EMBL" id="RWS06003.1"/>
    </source>
</evidence>
<feature type="domain" description="Reverse transcriptase" evidence="2">
    <location>
        <begin position="542"/>
        <end position="812"/>
    </location>
</feature>
<gene>
    <name evidence="3" type="ORF">B4U79_14419</name>
</gene>
<dbReference type="SUPFAM" id="SSF56219">
    <property type="entry name" value="DNase I-like"/>
    <property type="match status" value="1"/>
</dbReference>
<keyword evidence="3" id="KW-0695">RNA-directed DNA polymerase</keyword>
<evidence type="ECO:0000256" key="1">
    <source>
        <dbReference type="SAM" id="MobiDB-lite"/>
    </source>
</evidence>
<dbReference type="InterPro" id="IPR000477">
    <property type="entry name" value="RT_dom"/>
</dbReference>
<proteinExistence type="predicted"/>
<dbReference type="Proteomes" id="UP000285301">
    <property type="component" value="Unassembled WGS sequence"/>
</dbReference>
<dbReference type="InterPro" id="IPR005135">
    <property type="entry name" value="Endo/exonuclease/phosphatase"/>
</dbReference>
<organism evidence="3 4">
    <name type="scientific">Dinothrombium tinctorium</name>
    <dbReference type="NCBI Taxonomy" id="1965070"/>
    <lineage>
        <taxon>Eukaryota</taxon>
        <taxon>Metazoa</taxon>
        <taxon>Ecdysozoa</taxon>
        <taxon>Arthropoda</taxon>
        <taxon>Chelicerata</taxon>
        <taxon>Arachnida</taxon>
        <taxon>Acari</taxon>
        <taxon>Acariformes</taxon>
        <taxon>Trombidiformes</taxon>
        <taxon>Prostigmata</taxon>
        <taxon>Anystina</taxon>
        <taxon>Parasitengona</taxon>
        <taxon>Trombidioidea</taxon>
        <taxon>Trombidiidae</taxon>
        <taxon>Dinothrombium</taxon>
    </lineage>
</organism>